<name>A0A8E2EDQ2_9PEZI</name>
<keyword evidence="5" id="KW-1185">Reference proteome</keyword>
<sequence>LGARPRIGKVTILFGTPSSAYERALRTHELHDRLHNYPLHVLRSSILDNVWTKPAYILSILLRELAKPEGERLQWLLWVDGDTIILNPYVPIEALIPPEDDPEWDDVQLLVSHDWNGLNNGVFPVRVSIWSVELFSAILSFRFYRPDQHLTFRDQSAMDFLLQDDHFSPNVIRAPQRWFNAYQGEVNETLAPFQVRRGDLLVHFAGVGDRDERMRYWLSRAEKHAPDWEVDFRHTSYPEETADFW</sequence>
<dbReference type="Gene3D" id="3.90.550.10">
    <property type="entry name" value="Spore Coat Polysaccharide Biosynthesis Protein SpsA, Chain A"/>
    <property type="match status" value="1"/>
</dbReference>
<proteinExistence type="inferred from homology"/>
<dbReference type="EMBL" id="KV744897">
    <property type="protein sequence ID" value="OCK82150.1"/>
    <property type="molecule type" value="Genomic_DNA"/>
</dbReference>
<evidence type="ECO:0000256" key="3">
    <source>
        <dbReference type="ARBA" id="ARBA00022679"/>
    </source>
</evidence>
<dbReference type="Proteomes" id="UP000250266">
    <property type="component" value="Unassembled WGS sequence"/>
</dbReference>
<evidence type="ECO:0000256" key="2">
    <source>
        <dbReference type="ARBA" id="ARBA00022676"/>
    </source>
</evidence>
<protein>
    <submittedName>
        <fullName evidence="4">Glycosyltransferase family 34 protein</fullName>
    </submittedName>
</protein>
<gene>
    <name evidence="4" type="ORF">K432DRAFT_276133</name>
</gene>
<dbReference type="GO" id="GO:0006487">
    <property type="term" value="P:protein N-linked glycosylation"/>
    <property type="evidence" value="ECO:0007669"/>
    <property type="project" value="TreeGrafter"/>
</dbReference>
<dbReference type="Pfam" id="PF05637">
    <property type="entry name" value="Glyco_transf_34"/>
    <property type="match status" value="1"/>
</dbReference>
<accession>A0A8E2EDQ2</accession>
<dbReference type="OrthoDB" id="407658at2759"/>
<evidence type="ECO:0000313" key="5">
    <source>
        <dbReference type="Proteomes" id="UP000250266"/>
    </source>
</evidence>
<organism evidence="4 5">
    <name type="scientific">Lepidopterella palustris CBS 459.81</name>
    <dbReference type="NCBI Taxonomy" id="1314670"/>
    <lineage>
        <taxon>Eukaryota</taxon>
        <taxon>Fungi</taxon>
        <taxon>Dikarya</taxon>
        <taxon>Ascomycota</taxon>
        <taxon>Pezizomycotina</taxon>
        <taxon>Dothideomycetes</taxon>
        <taxon>Pleosporomycetidae</taxon>
        <taxon>Mytilinidiales</taxon>
        <taxon>Argynnaceae</taxon>
        <taxon>Lepidopterella</taxon>
    </lineage>
</organism>
<evidence type="ECO:0000256" key="1">
    <source>
        <dbReference type="ARBA" id="ARBA00005664"/>
    </source>
</evidence>
<feature type="non-terminal residue" evidence="4">
    <location>
        <position position="1"/>
    </location>
</feature>
<evidence type="ECO:0000313" key="4">
    <source>
        <dbReference type="EMBL" id="OCK82150.1"/>
    </source>
</evidence>
<dbReference type="InterPro" id="IPR029044">
    <property type="entry name" value="Nucleotide-diphossugar_trans"/>
</dbReference>
<dbReference type="AlphaFoldDB" id="A0A8E2EDQ2"/>
<dbReference type="FunFam" id="3.90.550.10:FF:000237">
    <property type="entry name" value="WGS project CABT00000000 data, contig 2.1"/>
    <property type="match status" value="1"/>
</dbReference>
<dbReference type="SUPFAM" id="SSF53448">
    <property type="entry name" value="Nucleotide-diphospho-sugar transferases"/>
    <property type="match status" value="1"/>
</dbReference>
<keyword evidence="2" id="KW-0328">Glycosyltransferase</keyword>
<dbReference type="GO" id="GO:0016757">
    <property type="term" value="F:glycosyltransferase activity"/>
    <property type="evidence" value="ECO:0007669"/>
    <property type="project" value="UniProtKB-KW"/>
</dbReference>
<dbReference type="InterPro" id="IPR008630">
    <property type="entry name" value="Glyco_trans_34"/>
</dbReference>
<comment type="similarity">
    <text evidence="1">Belongs to the glycosyltransferase 34 family.</text>
</comment>
<dbReference type="PANTHER" id="PTHR31306">
    <property type="entry name" value="ALPHA-1,6-MANNOSYLTRANSFERASE MNN11-RELATED"/>
    <property type="match status" value="1"/>
</dbReference>
<feature type="non-terminal residue" evidence="4">
    <location>
        <position position="245"/>
    </location>
</feature>
<reference evidence="4 5" key="1">
    <citation type="journal article" date="2016" name="Nat. Commun.">
        <title>Ectomycorrhizal ecology is imprinted in the genome of the dominant symbiotic fungus Cenococcum geophilum.</title>
        <authorList>
            <consortium name="DOE Joint Genome Institute"/>
            <person name="Peter M."/>
            <person name="Kohler A."/>
            <person name="Ohm R.A."/>
            <person name="Kuo A."/>
            <person name="Krutzmann J."/>
            <person name="Morin E."/>
            <person name="Arend M."/>
            <person name="Barry K.W."/>
            <person name="Binder M."/>
            <person name="Choi C."/>
            <person name="Clum A."/>
            <person name="Copeland A."/>
            <person name="Grisel N."/>
            <person name="Haridas S."/>
            <person name="Kipfer T."/>
            <person name="LaButti K."/>
            <person name="Lindquist E."/>
            <person name="Lipzen A."/>
            <person name="Maire R."/>
            <person name="Meier B."/>
            <person name="Mihaltcheva S."/>
            <person name="Molinier V."/>
            <person name="Murat C."/>
            <person name="Poggeler S."/>
            <person name="Quandt C.A."/>
            <person name="Sperisen C."/>
            <person name="Tritt A."/>
            <person name="Tisserant E."/>
            <person name="Crous P.W."/>
            <person name="Henrissat B."/>
            <person name="Nehls U."/>
            <person name="Egli S."/>
            <person name="Spatafora J.W."/>
            <person name="Grigoriev I.V."/>
            <person name="Martin F.M."/>
        </authorList>
    </citation>
    <scope>NUCLEOTIDE SEQUENCE [LARGE SCALE GENOMIC DNA]</scope>
    <source>
        <strain evidence="4 5">CBS 459.81</strain>
    </source>
</reference>
<dbReference type="GO" id="GO:0000139">
    <property type="term" value="C:Golgi membrane"/>
    <property type="evidence" value="ECO:0007669"/>
    <property type="project" value="TreeGrafter"/>
</dbReference>
<dbReference type="PANTHER" id="PTHR31306:SF8">
    <property type="entry name" value="GLYCOSYLTRANSFERASE FAMILY 34 PROTEIN"/>
    <property type="match status" value="1"/>
</dbReference>
<keyword evidence="3 4" id="KW-0808">Transferase</keyword>